<dbReference type="AlphaFoldDB" id="A0A3A8AKK5"/>
<dbReference type="InterPro" id="IPR005302">
    <property type="entry name" value="MoCF_Sase_C"/>
</dbReference>
<dbReference type="EMBL" id="QFWV02000007">
    <property type="protein sequence ID" value="RKF06261.1"/>
    <property type="molecule type" value="Genomic_DNA"/>
</dbReference>
<name>A0A3A8AKK5_9HYPH</name>
<dbReference type="PROSITE" id="PS51340">
    <property type="entry name" value="MOSC"/>
    <property type="match status" value="1"/>
</dbReference>
<gene>
    <name evidence="2" type="ORF">DEM25_011530</name>
</gene>
<dbReference type="PANTHER" id="PTHR36930:SF1">
    <property type="entry name" value="MOSC DOMAIN-CONTAINING PROTEIN"/>
    <property type="match status" value="1"/>
</dbReference>
<dbReference type="Gene3D" id="2.40.33.20">
    <property type="entry name" value="PK beta-barrel domain-like"/>
    <property type="match status" value="1"/>
</dbReference>
<evidence type="ECO:0000313" key="3">
    <source>
        <dbReference type="Proteomes" id="UP000246132"/>
    </source>
</evidence>
<dbReference type="RefSeq" id="WP_109765908.1">
    <property type="nucleotide sequence ID" value="NZ_QFWV02000007.1"/>
</dbReference>
<organism evidence="2 3">
    <name type="scientific">Oceaniradius stylonematis</name>
    <dbReference type="NCBI Taxonomy" id="2184161"/>
    <lineage>
        <taxon>Bacteria</taxon>
        <taxon>Pseudomonadati</taxon>
        <taxon>Pseudomonadota</taxon>
        <taxon>Alphaproteobacteria</taxon>
        <taxon>Hyphomicrobiales</taxon>
        <taxon>Ahrensiaceae</taxon>
        <taxon>Oceaniradius</taxon>
    </lineage>
</organism>
<feature type="domain" description="MOSC" evidence="1">
    <location>
        <begin position="31"/>
        <end position="190"/>
    </location>
</feature>
<dbReference type="GO" id="GO:0030170">
    <property type="term" value="F:pyridoxal phosphate binding"/>
    <property type="evidence" value="ECO:0007669"/>
    <property type="project" value="InterPro"/>
</dbReference>
<dbReference type="Proteomes" id="UP000246132">
    <property type="component" value="Unassembled WGS sequence"/>
</dbReference>
<evidence type="ECO:0000313" key="2">
    <source>
        <dbReference type="EMBL" id="RKF06261.1"/>
    </source>
</evidence>
<dbReference type="SUPFAM" id="SSF50800">
    <property type="entry name" value="PK beta-barrel domain-like"/>
    <property type="match status" value="1"/>
</dbReference>
<comment type="caution">
    <text evidence="2">The sequence shown here is derived from an EMBL/GenBank/DDBJ whole genome shotgun (WGS) entry which is preliminary data.</text>
</comment>
<keyword evidence="3" id="KW-1185">Reference proteome</keyword>
<accession>A0A3A8AKK5</accession>
<dbReference type="GO" id="GO:0030151">
    <property type="term" value="F:molybdenum ion binding"/>
    <property type="evidence" value="ECO:0007669"/>
    <property type="project" value="InterPro"/>
</dbReference>
<evidence type="ECO:0000259" key="1">
    <source>
        <dbReference type="PROSITE" id="PS51340"/>
    </source>
</evidence>
<dbReference type="GO" id="GO:0003824">
    <property type="term" value="F:catalytic activity"/>
    <property type="evidence" value="ECO:0007669"/>
    <property type="project" value="InterPro"/>
</dbReference>
<protein>
    <submittedName>
        <fullName evidence="2">MOSC domain-containing protein</fullName>
    </submittedName>
</protein>
<sequence>MDTVMPDIHPAKRIEARVNGLFKAAGDDFVTSPVETLELTFEGVPGDLHAGMTRGSGGREPWYERGTEMRNERQLSIVARDELEAVAADMELPMIAPEWIGANMTLAGVPMLSMLPASTLLFFEGGATVKIDMQNGPCRIAGDAIARHVGREGDQHIALGFPKIAKRRRGVVAWVEKPGTVRMGESVRVQLPEQWVYPV</sequence>
<dbReference type="InterPro" id="IPR052716">
    <property type="entry name" value="MOSC_domain"/>
</dbReference>
<dbReference type="PANTHER" id="PTHR36930">
    <property type="entry name" value="METAL-SULFUR CLUSTER BIOSYNTHESIS PROTEINS YUAD-RELATED"/>
    <property type="match status" value="1"/>
</dbReference>
<proteinExistence type="predicted"/>
<dbReference type="Pfam" id="PF03473">
    <property type="entry name" value="MOSC"/>
    <property type="match status" value="1"/>
</dbReference>
<dbReference type="OrthoDB" id="9808413at2"/>
<dbReference type="InterPro" id="IPR011037">
    <property type="entry name" value="Pyrv_Knase-like_insert_dom_sf"/>
</dbReference>
<reference evidence="2 3" key="1">
    <citation type="journal article" date="2018" name="Int. J. Syst. Bacteriol.">
        <title>Oceaniradius stylonemae gen. nov., sp. nov., isolated from a red alga, Stylonema cornu-cervi.</title>
        <authorList>
            <person name="Jeong S."/>
        </authorList>
    </citation>
    <scope>NUCLEOTIDE SEQUENCE [LARGE SCALE GENOMIC DNA]</scope>
    <source>
        <strain evidence="2 3">StC1</strain>
    </source>
</reference>